<dbReference type="EMBL" id="KZ857445">
    <property type="protein sequence ID" value="RDX44819.1"/>
    <property type="molecule type" value="Genomic_DNA"/>
</dbReference>
<dbReference type="Pfam" id="PF18803">
    <property type="entry name" value="CxC2"/>
    <property type="match status" value="1"/>
</dbReference>
<name>A0A371CX15_9APHY</name>
<gene>
    <name evidence="2" type="ORF">OH76DRAFT_1538089</name>
</gene>
<organism evidence="2 3">
    <name type="scientific">Lentinus brumalis</name>
    <dbReference type="NCBI Taxonomy" id="2498619"/>
    <lineage>
        <taxon>Eukaryota</taxon>
        <taxon>Fungi</taxon>
        <taxon>Dikarya</taxon>
        <taxon>Basidiomycota</taxon>
        <taxon>Agaricomycotina</taxon>
        <taxon>Agaricomycetes</taxon>
        <taxon>Polyporales</taxon>
        <taxon>Polyporaceae</taxon>
        <taxon>Lentinus</taxon>
    </lineage>
</organism>
<evidence type="ECO:0000313" key="2">
    <source>
        <dbReference type="EMBL" id="RDX44819.1"/>
    </source>
</evidence>
<dbReference type="PANTHER" id="PTHR33096">
    <property type="entry name" value="CXC2 DOMAIN-CONTAINING PROTEIN"/>
    <property type="match status" value="1"/>
</dbReference>
<feature type="non-terminal residue" evidence="2">
    <location>
        <position position="765"/>
    </location>
</feature>
<dbReference type="Pfam" id="PF18758">
    <property type="entry name" value="KDZ"/>
    <property type="match status" value="1"/>
</dbReference>
<dbReference type="STRING" id="139420.A0A371CX15"/>
<dbReference type="AlphaFoldDB" id="A0A371CX15"/>
<evidence type="ECO:0000259" key="1">
    <source>
        <dbReference type="Pfam" id="PF18803"/>
    </source>
</evidence>
<dbReference type="InterPro" id="IPR040521">
    <property type="entry name" value="KDZ"/>
</dbReference>
<keyword evidence="3" id="KW-1185">Reference proteome</keyword>
<dbReference type="PANTHER" id="PTHR33096:SF1">
    <property type="entry name" value="CXC1-LIKE CYSTEINE CLUSTER ASSOCIATED WITH KDZ TRANSPOSASES DOMAIN-CONTAINING PROTEIN"/>
    <property type="match status" value="1"/>
</dbReference>
<feature type="domain" description="CxC2-like cysteine cluster KDZ transposase-associated" evidence="1">
    <location>
        <begin position="86"/>
        <end position="192"/>
    </location>
</feature>
<reference evidence="2 3" key="1">
    <citation type="journal article" date="2018" name="Biotechnol. Biofuels">
        <title>Integrative visual omics of the white-rot fungus Polyporus brumalis exposes the biotechnological potential of its oxidative enzymes for delignifying raw plant biomass.</title>
        <authorList>
            <person name="Miyauchi S."/>
            <person name="Rancon A."/>
            <person name="Drula E."/>
            <person name="Hage H."/>
            <person name="Chaduli D."/>
            <person name="Favel A."/>
            <person name="Grisel S."/>
            <person name="Henrissat B."/>
            <person name="Herpoel-Gimbert I."/>
            <person name="Ruiz-Duenas F.J."/>
            <person name="Chevret D."/>
            <person name="Hainaut M."/>
            <person name="Lin J."/>
            <person name="Wang M."/>
            <person name="Pangilinan J."/>
            <person name="Lipzen A."/>
            <person name="Lesage-Meessen L."/>
            <person name="Navarro D."/>
            <person name="Riley R."/>
            <person name="Grigoriev I.V."/>
            <person name="Zhou S."/>
            <person name="Raouche S."/>
            <person name="Rosso M.N."/>
        </authorList>
    </citation>
    <scope>NUCLEOTIDE SEQUENCE [LARGE SCALE GENOMIC DNA]</scope>
    <source>
        <strain evidence="2 3">BRFM 1820</strain>
    </source>
</reference>
<protein>
    <recommendedName>
        <fullName evidence="1">CxC2-like cysteine cluster KDZ transposase-associated domain-containing protein</fullName>
    </recommendedName>
</protein>
<proteinExistence type="predicted"/>
<dbReference type="Proteomes" id="UP000256964">
    <property type="component" value="Unassembled WGS sequence"/>
</dbReference>
<sequence length="765" mass="85725">DRPLLVWIKNHVSKYLGELLRLEGRGDFTSPACPQCALPLTPGYRCDDCEDCALYCTVCTRDNHVRHPLHRIKAWKGTHFERVPMKSLGVRVQLGHPIGEKCYNPVAAHADNFVLLDNHGIHELGVDFCGCERATSFTTQLLRNRWFPATTTEPKTAATFRVLETFHLLSAQSKVSAFEFYTSLARRSDNTGTRKAKDRYPSFLIMIREWRHLKLMKRAGRGNDPAGLSATATGDCAVECPACPLPGKNLPANYADVEKSWLYRLYLAIDANFRLKRKKVSSDAVDPGLNHGYAFFVEEAGYKSHLETWDKDNPKEASEKLCNTHDAIKLANVKGAAGLAASGVATIDCSRHDMKRPCSVGDLQKGERFVNVDYLLNSSLEQSAPLNKYGYTSYNARQFGWCVPMFHIHAHRDRCRSVYSPYLLRHWARTNGEGVERGWSMVNGFAPATKEMGPGSRRDMLDSVWADQNWVRITKLAATLLSRIKGAVPERDAHVAAFKDLNASLPAEDSAKWERLVAAWELRPTTAKNPYDIHRTHVTQSALRVVLAEEDAAAIKAGKEAALHEDYSASTFVVAGLEIEDHQRKLKADFAALGDHSTDLARAKVLERQNALRRKIDTWRGVQEVFVPGIVSVLAQPSNVDESLQAHEVPLHLPSAACTQASVSSVLLTHEFRLRQAQAYDALADLRGHLEVRAYVFRYKDQHVRGQREHGRSIDIIKGIEGKIKMDAHRYRTAYAALMTLAMLRSRRLDPATALTRRCSVPQPC</sequence>
<accession>A0A371CX15</accession>
<dbReference type="OrthoDB" id="2793259at2759"/>
<dbReference type="InterPro" id="IPR041457">
    <property type="entry name" value="CxC2_KDZ-assoc"/>
</dbReference>
<evidence type="ECO:0000313" key="3">
    <source>
        <dbReference type="Proteomes" id="UP000256964"/>
    </source>
</evidence>